<reference evidence="2 3" key="1">
    <citation type="submission" date="2019-02" db="EMBL/GenBank/DDBJ databases">
        <title>Genome sequencing of the rare red list fungi Bondarzewia mesenterica.</title>
        <authorList>
            <person name="Buettner E."/>
            <person name="Kellner H."/>
        </authorList>
    </citation>
    <scope>NUCLEOTIDE SEQUENCE [LARGE SCALE GENOMIC DNA]</scope>
    <source>
        <strain evidence="2 3">DSM 108281</strain>
    </source>
</reference>
<feature type="compositionally biased region" description="Basic and acidic residues" evidence="1">
    <location>
        <begin position="474"/>
        <end position="487"/>
    </location>
</feature>
<comment type="caution">
    <text evidence="2">The sequence shown here is derived from an EMBL/GenBank/DDBJ whole genome shotgun (WGS) entry which is preliminary data.</text>
</comment>
<feature type="compositionally biased region" description="Polar residues" evidence="1">
    <location>
        <begin position="221"/>
        <end position="233"/>
    </location>
</feature>
<feature type="compositionally biased region" description="Polar residues" evidence="1">
    <location>
        <begin position="8"/>
        <end position="28"/>
    </location>
</feature>
<organism evidence="2 3">
    <name type="scientific">Bondarzewia mesenterica</name>
    <dbReference type="NCBI Taxonomy" id="1095465"/>
    <lineage>
        <taxon>Eukaryota</taxon>
        <taxon>Fungi</taxon>
        <taxon>Dikarya</taxon>
        <taxon>Basidiomycota</taxon>
        <taxon>Agaricomycotina</taxon>
        <taxon>Agaricomycetes</taxon>
        <taxon>Russulales</taxon>
        <taxon>Bondarzewiaceae</taxon>
        <taxon>Bondarzewia</taxon>
    </lineage>
</organism>
<feature type="region of interest" description="Disordered" evidence="1">
    <location>
        <begin position="341"/>
        <end position="487"/>
    </location>
</feature>
<feature type="region of interest" description="Disordered" evidence="1">
    <location>
        <begin position="143"/>
        <end position="168"/>
    </location>
</feature>
<feature type="compositionally biased region" description="Low complexity" evidence="1">
    <location>
        <begin position="196"/>
        <end position="212"/>
    </location>
</feature>
<feature type="compositionally biased region" description="Polar residues" evidence="1">
    <location>
        <begin position="44"/>
        <end position="55"/>
    </location>
</feature>
<evidence type="ECO:0000313" key="3">
    <source>
        <dbReference type="Proteomes" id="UP000310158"/>
    </source>
</evidence>
<feature type="compositionally biased region" description="Polar residues" evidence="1">
    <location>
        <begin position="294"/>
        <end position="311"/>
    </location>
</feature>
<evidence type="ECO:0000313" key="2">
    <source>
        <dbReference type="EMBL" id="THH14315.1"/>
    </source>
</evidence>
<protein>
    <submittedName>
        <fullName evidence="2">Uncharacterized protein</fullName>
    </submittedName>
</protein>
<feature type="region of interest" description="Disordered" evidence="1">
    <location>
        <begin position="184"/>
        <end position="319"/>
    </location>
</feature>
<evidence type="ECO:0000256" key="1">
    <source>
        <dbReference type="SAM" id="MobiDB-lite"/>
    </source>
</evidence>
<dbReference type="Proteomes" id="UP000310158">
    <property type="component" value="Unassembled WGS sequence"/>
</dbReference>
<feature type="region of interest" description="Disordered" evidence="1">
    <location>
        <begin position="1"/>
        <end position="76"/>
    </location>
</feature>
<gene>
    <name evidence="2" type="ORF">EW146_g6002</name>
</gene>
<accession>A0A4S4LQF3</accession>
<dbReference type="EMBL" id="SGPL01000286">
    <property type="protein sequence ID" value="THH14315.1"/>
    <property type="molecule type" value="Genomic_DNA"/>
</dbReference>
<feature type="compositionally biased region" description="Basic and acidic residues" evidence="1">
    <location>
        <begin position="453"/>
        <end position="462"/>
    </location>
</feature>
<dbReference type="AlphaFoldDB" id="A0A4S4LQF3"/>
<proteinExistence type="predicted"/>
<feature type="compositionally biased region" description="Low complexity" evidence="1">
    <location>
        <begin position="341"/>
        <end position="355"/>
    </location>
</feature>
<keyword evidence="3" id="KW-1185">Reference proteome</keyword>
<sequence length="487" mass="49257">MATAIPPSLSQEHISTSAAEWADQTSSALGADTTHAQPAAHSGVKSTVESSTATTPGAELPGAYPRDPNAGSTNQDTAAISKSAGNVAQNTKEVSQDVVGDASKDVQNAGQTAAQHLPTNVVNTTSPYLPGGGVVIASAHDHPHRRSLPSEEMEGMLPGEKSEGVGALPGNVDESGVARLPDESAVADEEIDLPEATNAAGPATAGKPAAAASGEKGVKTASGTQAVKGSSTLPVGAPMPTQEHTGTQASEKVGDVGALPGKQSETGANPGKTAATENPSTTKTEEVKHEVQGASETVAGTDSGPTGANSDRGQHDVGTDVEAGTGVVEAGAGVVEAGAGEAGAGPASAGAGAAAPKVRHDAPHIKLQPRQWRTWQGIGGGITPADKRMADNDVDGGDDSVEAHVAENDIQRHTADDNRVRYANEERPQETPAAKEHEEQSSVGSKSAAHRPNFMDKLRGEVKIISGTLGSDQAKVEEGKRMKRGEV</sequence>
<feature type="compositionally biased region" description="Basic and acidic residues" evidence="1">
    <location>
        <begin position="401"/>
        <end position="440"/>
    </location>
</feature>
<name>A0A4S4LQF3_9AGAM</name>
<dbReference type="OrthoDB" id="2593594at2759"/>